<evidence type="ECO:0000313" key="2">
    <source>
        <dbReference type="Proteomes" id="UP000887540"/>
    </source>
</evidence>
<feature type="compositionally biased region" description="Low complexity" evidence="1">
    <location>
        <begin position="979"/>
        <end position="993"/>
    </location>
</feature>
<proteinExistence type="predicted"/>
<keyword evidence="2" id="KW-1185">Reference proteome</keyword>
<feature type="region of interest" description="Disordered" evidence="1">
    <location>
        <begin position="1480"/>
        <end position="1533"/>
    </location>
</feature>
<dbReference type="Proteomes" id="UP000887540">
    <property type="component" value="Unplaced"/>
</dbReference>
<reference evidence="3" key="1">
    <citation type="submission" date="2022-11" db="UniProtKB">
        <authorList>
            <consortium name="WormBaseParasite"/>
        </authorList>
    </citation>
    <scope>IDENTIFICATION</scope>
</reference>
<organism evidence="2 3">
    <name type="scientific">Acrobeloides nanus</name>
    <dbReference type="NCBI Taxonomy" id="290746"/>
    <lineage>
        <taxon>Eukaryota</taxon>
        <taxon>Metazoa</taxon>
        <taxon>Ecdysozoa</taxon>
        <taxon>Nematoda</taxon>
        <taxon>Chromadorea</taxon>
        <taxon>Rhabditida</taxon>
        <taxon>Tylenchina</taxon>
        <taxon>Cephalobomorpha</taxon>
        <taxon>Cephaloboidea</taxon>
        <taxon>Cephalobidae</taxon>
        <taxon>Acrobeloides</taxon>
    </lineage>
</organism>
<dbReference type="WBParaSite" id="ACRNAN_Path_1101.g4238.t3">
    <property type="protein sequence ID" value="ACRNAN_Path_1101.g4238.t3"/>
    <property type="gene ID" value="ACRNAN_Path_1101.g4238"/>
</dbReference>
<feature type="compositionally biased region" description="Polar residues" evidence="1">
    <location>
        <begin position="3441"/>
        <end position="3478"/>
    </location>
</feature>
<evidence type="ECO:0000313" key="3">
    <source>
        <dbReference type="WBParaSite" id="ACRNAN_Path_1101.g4238.t3"/>
    </source>
</evidence>
<feature type="compositionally biased region" description="Low complexity" evidence="1">
    <location>
        <begin position="793"/>
        <end position="807"/>
    </location>
</feature>
<sequence length="3760" mass="429123">MVKCLKNVTKKFKFPGSNEIFVPKFYVSVCVFTPFLCFSGDNILVQGILLSENNVAEATEFIVRKLHTYINELCQFMQPLMRRWNTKRRIFLKINDTEKIPQEESIEPNSLHTDRGFIQPDWALIFMLRMGLMSVQMLPENTQSNIVVITDGVCGIPDSNALQQVLAQLRSYTVSCSFIQLHQSSLSGPVLGHVCFPELFKFIAMATFGTFMFSTDLNEPCADLKMNKFHRAFLAWSFQRALNKEENQDIMNENNSLIRAKKSLVYETSLNKLLYVRLREGYTIKNVEISKRNDAETIHIKLSLPWKPQFFIEYDITAPWKVSPEKKCKIQVEIYVKGQSIAIHESMNDRQSPDSLRMAISNILSSSTLIIRLDMFNTDPHFYNVPKEAQNHPLFTFTENNQKPVTMLKSLEKSQFLNFWEPLCLLDEGIWQKWVHTHTIRLILAHDQPVPSNLFALSQSRNRFIDVSAENSMRILHELLKKNASFTLVQSHSYVTLIYENGEKIPKYFYLIRCTPEVPYVTMKIAFLGGVSGIVNDLRKQLTELTASREKLFIVSRDPEDGVDESKSPKAVYRTRSTTEKLLVVVRKPMERILVRYKKIPRSLEQIVRLEHTDNTTEIREMILHNAIAKYLCCRRMIWQIQKPFPKSAFYPEVAEFILETILRRRMHQGFHIAYSKNGIINLTRQLENIDDERLPRTEQYVIFPPRRLSELERDEILARRSYLRDPLPDLIPESTKKISIGASRYNYAQYNGISLTNENTGYRLTGQRSESDNIVQFVTELWSEPEGHISKPRFSTEFSSSSSDDTSTPERKFTSDLLNEDDHIIRTLFTLDQLLRICDTRSSEDLPLSLINLFPPADAYTRISNAVTRLSKVFDLKALLKNANQRELMLLPTLGYSDGDPRSDSRLAILLKCFHREFIDYCDTYIELTDEDFWYDASDGLEEILRTIHGINPSQDDDIVIEKRDDNDSRLSNEEDSSITSTSASQTQLTILPGTPSQPVKLLDFAEFLPDEQAKGLVRPAARKIVSAHVLGDGKREVLVDDGFLSPIKATDLVNGAKDQRSTSVPLLSADGSEALRAEKLNPYDTPLHSPNVHGEPSKKVVAFSNDELHSSKQISSPVKKYSAPASSNSLVGHLDTKIKDESTTIKSQRIVTAPAALLTSAQQMKNRGPCLRVYLKRLNPWRLLLIMVPLEDKMVLEFTNSTNPVLPILVFHCDESIMTQYLVSARRIENCQETIVENFCRKSEETPLADLSRQIKRRKKSISETESLIEVDNISQTRLIPGESIMHTVFDFPNYCEKTIEEKLFTKSFISAVLACLGENIYVPRSILLETTEFRCEHITIEIGPITEVLRVTCSHLSGRPKRRIRSASDDTLTFRSSISSVPETFIDPDDILLATKSAWSLGPYSPPTDTNCDSERFEFRQTFENLLKKYGFNKVPTLNDHYFYWPAQGTIEFPIDIEELPSRINVAEVSISESLGRSKKLSGDGSTRSLRKLSSGKRRNTANSDVETLDDDFSAVSGPTRSRSPDSGVTLISGSETSSFIEISNLWPLFVQFSAAVHLPNGQMDTFPLEYIPSCVKDFIDRCSPGIVPSNIEASIHDVIVRIDMYVLTWPLPMDEPHFEPYDSHPSSQHNSGNDAERRVVGSITLHSIDEEDDHSIDEEDDLIKDTFEALNDLPEKEQLAVRNLQRGIARMLKTEQILILSRDFDKRPNLRTIRRVIKFVEEELEGAKYDIDEGRAKSYTKELLLVTTPQEGLQRLSGRFNNMIVDYCKLKRLRLQDGSKKVALPNQEHVYFYACGVDDSDIFYAAQQNRNTYELLEKSDRRGSFSVHPHSLESVNSDQDEHELPGVQLLQRQPSGCFQEPIQEEDEFTETCTLTRTGRDDDENTSISQNLSEFPPIDIEIPLQGLEPNFSMENFKNTPLCQEFHEETHYTDKKQLLHDFWLILEIVQVPLMQINIYFCQRNSLVHDKLFQSLKKLAEEQVRLINQELLLEKMHKTEECDQLLITDQDKLDSRLSQPVQFASHAAKFFQNPDYTTRPKSSSQNYSDEEDIGTIDSNNLVRAKFPPGHFACDLVWHHWFPIHPRLQPARHYSGSQQDIGFKTLAFELEKFSVRNRNNLYVFKESSGNVAYMRIFSNEESIVSNIMNKSKEWRDEVRSKIGSYILLAVFGVRPPGDEISVRLRDVLQKRLDISTLEEVQRALLKNSQIRLEPRDIQFIQTDPKDPASRFYFSLPAVTQNFLGSVKYYLGQQLLTFCIEPKFREQSGTNSGNRALRKSVADSIPENLPPTFLPYVPDGSHLPLRYQPSFYLINKPPGEGQRNTGIACIEVRLIDWDGRIVENLPEGRFKNETHATLYPGLASNNIKQRHNRLYELTKCVQVENIGDKAIPGTHTLVHFIVWKVGDVGLDELQEKLKISVQQAICDLITEFGLLSVSFFDTYHQHFGSPPVVGGTLVTKSSTESAKTTGLTRQDAITSTTEFISNRPTAIQRKRFSSEALSPGPTPIGSVASSTHAPPIAGEQGRGEGRFTFEAAHHQYATPYYAFGSNAAIHTTNAGIHTGGTSTASSWSTNQPIAPNTAALQHAIDETVSTLKLQPTAYSDTVLFSQPEQLGTIAVVHHITTTSGPVTTTTGAPSLPPLNLSPHPKLSPTISTPSSANSNTPVECLRADFVSTAAFWFNHVAKETKSHPEMCHSVQKFDFVLDSDGSSRKIMQVVYEKFRVAFKKDKVTICQAVYVSGNIHARRLQKLSSASTLLEPIVKDYGHIINNTDDEPIDLAMIVFDEQQLIDTIRYGYDPVGGVPYSIENICTSGQETLHKFLPSLSPFIPRQRLLYLTVHGENMTLFLYNYASDFVAWTKEIVERTILWHNARSRLLREIGLHKMGITHLSTLKSTDPRVNPYLLLTWMNPEVLVRNDYPVENLNLPDFSKLPKKYAKLLLKLYRYSDPAFVPTNFSTCPFEDQTTQMLTLRGDVKSTLNDHRLFKEIHQRILNGDLRINEDNLQRIVSRSCEVHFEDNLQRIVSRSCEVHFVQSPVLLFPSWRRKIAAIRNPSMDISKENRKHSAPAKAHHNIIALTENAKTRSKSITSAFWDQPLVTPLTSGQASPTGHRSAEDEPCSLKIQYMLVEAYVDYLNIIGFKMLDVRSDKPCVYTTQFSQACHSSPIIWLYYALSGGIVFLHLTFLDPYFSVRTLFWNASQLLENIPEDLHSSSETENVRVLESAKNDLIQKCHVHSFTYDFHLRMVSTYLVGGKQVLFNPGYNTNAFLMDFLQYYGCRPPYARNCIYEESELYSNLQVSGMAIWEHFLGNDQQYGWKVVRLKTMDSTSSDEYMLVSKEEKPVFGQNYEFFRVILNDMKGNGRGNEVRLKFYVIMVSTEITHPMIDNNPSGADPRGGEFTRFENIEKGLLKSLTEGETDMETDDEEFNHSNTFSDSGKEPSSRHTSGNNKPFASSSFPTSRNHSDESTTPVSTLIDSQTKPPTPLVESVFETDRYGYASSRLQIQKNPPRRHRKHVSISGENAYSIREKDVIVPPEKVTYVYYLNSYQRKLQRELEDYVKICKEELLYFVRKADDQCRIDLLWKKLLSCKTSASKKVQSHSVFSVSSTSKIDPSLDAKSILHAVTNIDMSIEEFEILLSVVRPEPMVKDEPRLEKLLENINFSNLCRHLILYYDGEKRCRYFDYVKKHLIITNPSYLDSATMLTYDPKTNLIELIFLFKDKFIDTKTSSFSRNAIHKQFEEIISCISTFVWSDLFHKIPVLK</sequence>
<feature type="region of interest" description="Disordered" evidence="1">
    <location>
        <begin position="3416"/>
        <end position="3483"/>
    </location>
</feature>
<dbReference type="InterPro" id="IPR033228">
    <property type="entry name" value="SZT2"/>
</dbReference>
<feature type="region of interest" description="Disordered" evidence="1">
    <location>
        <begin position="968"/>
        <end position="994"/>
    </location>
</feature>
<dbReference type="PANTHER" id="PTHR14918:SF3">
    <property type="entry name" value="KICSTOR COMPLEX PROTEIN SZT2"/>
    <property type="match status" value="1"/>
</dbReference>
<name>A0A914BVL3_9BILA</name>
<dbReference type="PANTHER" id="PTHR14918">
    <property type="entry name" value="KICSTOR COMPLEX PROTEIN SZT2"/>
    <property type="match status" value="1"/>
</dbReference>
<accession>A0A914BVL3</accession>
<feature type="region of interest" description="Disordered" evidence="1">
    <location>
        <begin position="789"/>
        <end position="813"/>
    </location>
</feature>
<protein>
    <submittedName>
        <fullName evidence="3">Uncharacterized protein</fullName>
    </submittedName>
</protein>
<evidence type="ECO:0000256" key="1">
    <source>
        <dbReference type="SAM" id="MobiDB-lite"/>
    </source>
</evidence>
<feature type="compositionally biased region" description="Polar residues" evidence="1">
    <location>
        <begin position="1520"/>
        <end position="1533"/>
    </location>
</feature>
<dbReference type="GO" id="GO:0005777">
    <property type="term" value="C:peroxisome"/>
    <property type="evidence" value="ECO:0007669"/>
    <property type="project" value="InterPro"/>
</dbReference>
<feature type="compositionally biased region" description="Basic residues" evidence="1">
    <location>
        <begin position="1492"/>
        <end position="1503"/>
    </location>
</feature>